<dbReference type="Proteomes" id="UP000228996">
    <property type="component" value="Unassembled WGS sequence"/>
</dbReference>
<protein>
    <recommendedName>
        <fullName evidence="3">Cytotoxin</fullName>
    </recommendedName>
</protein>
<organism evidence="1 2">
    <name type="scientific">Candidatus Shapirobacteria bacterium CG08_land_8_20_14_0_20_39_18</name>
    <dbReference type="NCBI Taxonomy" id="1974883"/>
    <lineage>
        <taxon>Bacteria</taxon>
        <taxon>Candidatus Shapironibacteriota</taxon>
    </lineage>
</organism>
<proteinExistence type="predicted"/>
<name>A0A2M6XDG3_9BACT</name>
<evidence type="ECO:0000313" key="1">
    <source>
        <dbReference type="EMBL" id="PIU03723.1"/>
    </source>
</evidence>
<dbReference type="InterPro" id="IPR035093">
    <property type="entry name" value="RelE/ParE_toxin_dom_sf"/>
</dbReference>
<dbReference type="Gene3D" id="3.30.2310.20">
    <property type="entry name" value="RelE-like"/>
    <property type="match status" value="1"/>
</dbReference>
<evidence type="ECO:0008006" key="3">
    <source>
        <dbReference type="Google" id="ProtNLM"/>
    </source>
</evidence>
<sequence>MKLLVSAHFKKDYKKLPQKIQIKVDKQLRILAQNPSHPSLQVKKMKGEHSKYQFWEVRIDLFWRMSFQKDKDVIKLCRLGPHDEVVKNISQFFRGIA</sequence>
<gene>
    <name evidence="1" type="ORF">COT44_01675</name>
</gene>
<reference evidence="2" key="1">
    <citation type="submission" date="2017-09" db="EMBL/GenBank/DDBJ databases">
        <title>Depth-based differentiation of microbial function through sediment-hosted aquifers and enrichment of novel symbionts in the deep terrestrial subsurface.</title>
        <authorList>
            <person name="Probst A.J."/>
            <person name="Ladd B."/>
            <person name="Jarett J.K."/>
            <person name="Geller-Mcgrath D.E."/>
            <person name="Sieber C.M.K."/>
            <person name="Emerson J.B."/>
            <person name="Anantharaman K."/>
            <person name="Thomas B.C."/>
            <person name="Malmstrom R."/>
            <person name="Stieglmeier M."/>
            <person name="Klingl A."/>
            <person name="Woyke T."/>
            <person name="Ryan C.M."/>
            <person name="Banfield J.F."/>
        </authorList>
    </citation>
    <scope>NUCLEOTIDE SEQUENCE [LARGE SCALE GENOMIC DNA]</scope>
</reference>
<comment type="caution">
    <text evidence="1">The sequence shown here is derived from an EMBL/GenBank/DDBJ whole genome shotgun (WGS) entry which is preliminary data.</text>
</comment>
<evidence type="ECO:0000313" key="2">
    <source>
        <dbReference type="Proteomes" id="UP000228996"/>
    </source>
</evidence>
<accession>A0A2M6XDG3</accession>
<dbReference type="EMBL" id="PEYO01000008">
    <property type="protein sequence ID" value="PIU03723.1"/>
    <property type="molecule type" value="Genomic_DNA"/>
</dbReference>
<dbReference type="AlphaFoldDB" id="A0A2M6XDG3"/>
<dbReference type="SUPFAM" id="SSF143011">
    <property type="entry name" value="RelE-like"/>
    <property type="match status" value="1"/>
</dbReference>